<protein>
    <submittedName>
        <fullName evidence="4">FAST kinase domain-containing protein 2-like protein</fullName>
    </submittedName>
</protein>
<dbReference type="GO" id="GO:0005759">
    <property type="term" value="C:mitochondrial matrix"/>
    <property type="evidence" value="ECO:0007669"/>
    <property type="project" value="TreeGrafter"/>
</dbReference>
<dbReference type="Pfam" id="PF08373">
    <property type="entry name" value="RAP"/>
    <property type="match status" value="1"/>
</dbReference>
<dbReference type="SMART" id="SM00952">
    <property type="entry name" value="RAP"/>
    <property type="match status" value="1"/>
</dbReference>
<dbReference type="PANTHER" id="PTHR21228">
    <property type="entry name" value="FAST LEU-RICH DOMAIN-CONTAINING"/>
    <property type="match status" value="1"/>
</dbReference>
<dbReference type="GO" id="GO:0003723">
    <property type="term" value="F:RNA binding"/>
    <property type="evidence" value="ECO:0007669"/>
    <property type="project" value="TreeGrafter"/>
</dbReference>
<dbReference type="GO" id="GO:0044528">
    <property type="term" value="P:regulation of mitochondrial mRNA stability"/>
    <property type="evidence" value="ECO:0007669"/>
    <property type="project" value="InterPro"/>
</dbReference>
<keyword evidence="2" id="KW-0496">Mitochondrion</keyword>
<dbReference type="InterPro" id="IPR010622">
    <property type="entry name" value="FAST_Leu-rich"/>
</dbReference>
<dbReference type="Pfam" id="PF06743">
    <property type="entry name" value="FAST_1"/>
    <property type="match status" value="1"/>
</dbReference>
<dbReference type="GO" id="GO:0000963">
    <property type="term" value="P:mitochondrial RNA processing"/>
    <property type="evidence" value="ECO:0007669"/>
    <property type="project" value="TreeGrafter"/>
</dbReference>
<organism evidence="4">
    <name type="scientific">Callorhinchus milii</name>
    <name type="common">Ghost shark</name>
    <dbReference type="NCBI Taxonomy" id="7868"/>
    <lineage>
        <taxon>Eukaryota</taxon>
        <taxon>Metazoa</taxon>
        <taxon>Chordata</taxon>
        <taxon>Craniata</taxon>
        <taxon>Vertebrata</taxon>
        <taxon>Chondrichthyes</taxon>
        <taxon>Holocephali</taxon>
        <taxon>Chimaeriformes</taxon>
        <taxon>Callorhinchidae</taxon>
        <taxon>Callorhinchus</taxon>
    </lineage>
</organism>
<dbReference type="GO" id="GO:0016301">
    <property type="term" value="F:kinase activity"/>
    <property type="evidence" value="ECO:0007669"/>
    <property type="project" value="UniProtKB-KW"/>
</dbReference>
<dbReference type="GO" id="GO:0035770">
    <property type="term" value="C:ribonucleoprotein granule"/>
    <property type="evidence" value="ECO:0007669"/>
    <property type="project" value="TreeGrafter"/>
</dbReference>
<keyword evidence="4" id="KW-0418">Kinase</keyword>
<comment type="subcellular location">
    <subcellularLocation>
        <location evidence="1">Mitochondrion</location>
    </subcellularLocation>
</comment>
<dbReference type="InterPro" id="IPR050870">
    <property type="entry name" value="FAST_kinase"/>
</dbReference>
<evidence type="ECO:0000256" key="2">
    <source>
        <dbReference type="ARBA" id="ARBA00023128"/>
    </source>
</evidence>
<sequence length="693" mass="79841">MIINSVGNHLIKNLRLCLSTHPLRRWTGHTVKSCRSASCIYILTSLKKRNGPQYCLSSSLLNAWPERRMCLVSIRLYSGKIQRRRPKAAVENQAEDWNTHTGRNEDLSVLLAPHFSQSVETGRSHQLELPVENFNAEWDNVSPTKRSSQEMFFEQLSKCNSPSDVLDLVSESTLTWKMISNSLTTMWETTKKMSEDQKHYERRLMFEHPVFEKMCQEAMREARFMKFIDLSYSLLALVKIGVSQRSRLVQTLLRVTQERLNEFDERALSVLANCLQQMESCKNVEALRGGLRLLMEQRVPEIKTVIALQTTMRCVGKDAPLPLKKKLERKALSLVSEFTLPNAQHMFGTLAAMGHRSHLLLKACTNKVVENIHCIPYWRLVHILQSCKDLQYRDPSLLQAIGDHLASNLDIWQLKQLITFLLLFGDLGYRHVELMDAYIEKVLPVSESLTLKDVLYTLRAYSQVNHQPKRHREQFLDILTGMFESYLPRLTPLDLLRGVHHLCLMGNVPKAALRKLFEEDVLSELHSTANPYRERNTQLLQHINLCLELDHPSHPRLADASLEKPSDRKVCVNSEVQRAVYGILGDSSLYQQGLVLKNEYFIDFEITLDQERKNVISLPQNEDIRHDVRRVAVLCAPISAFCLGTTHPKDKLAMKIRHLEALGYHIAVVPEHKFGKLSEDERFTFLRSMIFAE</sequence>
<evidence type="ECO:0000259" key="3">
    <source>
        <dbReference type="PROSITE" id="PS51286"/>
    </source>
</evidence>
<dbReference type="CDD" id="cd23739">
    <property type="entry name" value="TBRG4-like_N"/>
    <property type="match status" value="1"/>
</dbReference>
<dbReference type="AlphaFoldDB" id="V9KCF0"/>
<reference evidence="4" key="1">
    <citation type="journal article" date="2014" name="Nature">
        <title>Elephant shark genome provides unique insights into gnathostome evolution.</title>
        <authorList>
            <consortium name="International Elephant Shark Genome Sequencing Consortium"/>
            <person name="Venkatesh B."/>
            <person name="Lee A.P."/>
            <person name="Ravi V."/>
            <person name="Maurya A.K."/>
            <person name="Lian M.M."/>
            <person name="Swann J.B."/>
            <person name="Ohta Y."/>
            <person name="Flajnik M.F."/>
            <person name="Sutoh Y."/>
            <person name="Kasahara M."/>
            <person name="Hoon S."/>
            <person name="Gangu V."/>
            <person name="Roy S.W."/>
            <person name="Irimia M."/>
            <person name="Korzh V."/>
            <person name="Kondrychyn I."/>
            <person name="Lim Z.W."/>
            <person name="Tay B.H."/>
            <person name="Tohari S."/>
            <person name="Kong K.W."/>
            <person name="Ho S."/>
            <person name="Lorente-Galdos B."/>
            <person name="Quilez J."/>
            <person name="Marques-Bonet T."/>
            <person name="Raney B.J."/>
            <person name="Ingham P.W."/>
            <person name="Tay A."/>
            <person name="Hillier L.W."/>
            <person name="Minx P."/>
            <person name="Boehm T."/>
            <person name="Wilson R.K."/>
            <person name="Brenner S."/>
            <person name="Warren W.C."/>
        </authorList>
    </citation>
    <scope>NUCLEOTIDE SEQUENCE</scope>
    <source>
        <tissue evidence="4">Testis</tissue>
    </source>
</reference>
<dbReference type="InterPro" id="IPR013584">
    <property type="entry name" value="RAP"/>
</dbReference>
<evidence type="ECO:0000313" key="4">
    <source>
        <dbReference type="EMBL" id="AFO95476.1"/>
    </source>
</evidence>
<dbReference type="PROSITE" id="PS51286">
    <property type="entry name" value="RAP"/>
    <property type="match status" value="1"/>
</dbReference>
<keyword evidence="4" id="KW-0808">Transferase</keyword>
<proteinExistence type="evidence at transcript level"/>
<accession>V9KCF0</accession>
<name>V9KCF0_CALMI</name>
<evidence type="ECO:0000256" key="1">
    <source>
        <dbReference type="ARBA" id="ARBA00004173"/>
    </source>
</evidence>
<feature type="domain" description="RAP" evidence="3">
    <location>
        <begin position="631"/>
        <end position="688"/>
    </location>
</feature>
<dbReference type="PANTHER" id="PTHR21228:SF1">
    <property type="entry name" value="FAST KINASE DOMAIN-CONTAINING PROTEIN 2, MITOCHONDRIAL"/>
    <property type="match status" value="1"/>
</dbReference>
<dbReference type="EMBL" id="JW862959">
    <property type="protein sequence ID" value="AFO95476.1"/>
    <property type="molecule type" value="mRNA"/>
</dbReference>